<comment type="caution">
    <text evidence="4">The sequence shown here is derived from an EMBL/GenBank/DDBJ whole genome shotgun (WGS) entry which is preliminary data.</text>
</comment>
<evidence type="ECO:0000256" key="2">
    <source>
        <dbReference type="SAM" id="MobiDB-lite"/>
    </source>
</evidence>
<feature type="transmembrane region" description="Helical" evidence="3">
    <location>
        <begin position="6"/>
        <end position="28"/>
    </location>
</feature>
<evidence type="ECO:0000313" key="5">
    <source>
        <dbReference type="Proteomes" id="UP000824469"/>
    </source>
</evidence>
<feature type="non-terminal residue" evidence="4">
    <location>
        <position position="233"/>
    </location>
</feature>
<keyword evidence="3" id="KW-1133">Transmembrane helix</keyword>
<keyword evidence="3" id="KW-0812">Transmembrane</keyword>
<keyword evidence="3" id="KW-0472">Membrane</keyword>
<accession>A0AA38FKQ0</accession>
<dbReference type="PANTHER" id="PTHR11878:SF65">
    <property type="entry name" value="NA_CA-EXCHANGE PROTEIN, ISOFORM G"/>
    <property type="match status" value="1"/>
</dbReference>
<keyword evidence="1" id="KW-0813">Transport</keyword>
<evidence type="ECO:0000256" key="3">
    <source>
        <dbReference type="SAM" id="Phobius"/>
    </source>
</evidence>
<sequence length="233" mass="26621">VWTPYVVTIWEAGLTVLQFGLLLLHAYAQDKGWRYLSLPLPREDRPEEWVPAETMYNSCQDGTHEGSSDCALVDCVPPNYTVDIFSIHSDDHPDSIFENVPQRENLGFSALNGCPDGTIGSKRVNMFSVWKQQFKDAITVRNKRKKKKEESCNLVLFHILHVADSFAFDFGSSWIWKQVTVICLQTVCVMSPFWANENFNKLPHQSNQEGLDPFDSTSNNPTSANYNPKWGWK</sequence>
<protein>
    <submittedName>
        <fullName evidence="4">Uncharacterized protein</fullName>
    </submittedName>
</protein>
<dbReference type="GO" id="GO:0030001">
    <property type="term" value="P:metal ion transport"/>
    <property type="evidence" value="ECO:0007669"/>
    <property type="project" value="TreeGrafter"/>
</dbReference>
<evidence type="ECO:0000256" key="1">
    <source>
        <dbReference type="ARBA" id="ARBA00023065"/>
    </source>
</evidence>
<name>A0AA38FKQ0_TAXCH</name>
<evidence type="ECO:0000313" key="4">
    <source>
        <dbReference type="EMBL" id="KAH9305656.1"/>
    </source>
</evidence>
<dbReference type="EMBL" id="JAHRHJ020000008">
    <property type="protein sequence ID" value="KAH9305656.1"/>
    <property type="molecule type" value="Genomic_DNA"/>
</dbReference>
<keyword evidence="1" id="KW-0406">Ion transport</keyword>
<dbReference type="PANTHER" id="PTHR11878">
    <property type="entry name" value="SODIUM/CALCIUM EXCHANGER"/>
    <property type="match status" value="1"/>
</dbReference>
<proteinExistence type="predicted"/>
<dbReference type="GO" id="GO:0016020">
    <property type="term" value="C:membrane"/>
    <property type="evidence" value="ECO:0007669"/>
    <property type="project" value="TreeGrafter"/>
</dbReference>
<feature type="compositionally biased region" description="Polar residues" evidence="2">
    <location>
        <begin position="208"/>
        <end position="226"/>
    </location>
</feature>
<reference evidence="4 5" key="1">
    <citation type="journal article" date="2021" name="Nat. Plants">
        <title>The Taxus genome provides insights into paclitaxel biosynthesis.</title>
        <authorList>
            <person name="Xiong X."/>
            <person name="Gou J."/>
            <person name="Liao Q."/>
            <person name="Li Y."/>
            <person name="Zhou Q."/>
            <person name="Bi G."/>
            <person name="Li C."/>
            <person name="Du R."/>
            <person name="Wang X."/>
            <person name="Sun T."/>
            <person name="Guo L."/>
            <person name="Liang H."/>
            <person name="Lu P."/>
            <person name="Wu Y."/>
            <person name="Zhang Z."/>
            <person name="Ro D.K."/>
            <person name="Shang Y."/>
            <person name="Huang S."/>
            <person name="Yan J."/>
        </authorList>
    </citation>
    <scope>NUCLEOTIDE SEQUENCE [LARGE SCALE GENOMIC DNA]</scope>
    <source>
        <strain evidence="4">Ta-2019</strain>
    </source>
</reference>
<feature type="region of interest" description="Disordered" evidence="2">
    <location>
        <begin position="208"/>
        <end position="233"/>
    </location>
</feature>
<gene>
    <name evidence="4" type="ORF">KI387_010060</name>
</gene>
<dbReference type="Proteomes" id="UP000824469">
    <property type="component" value="Unassembled WGS sequence"/>
</dbReference>
<keyword evidence="5" id="KW-1185">Reference proteome</keyword>
<dbReference type="InterPro" id="IPR051171">
    <property type="entry name" value="CaCA"/>
</dbReference>
<organism evidence="4 5">
    <name type="scientific">Taxus chinensis</name>
    <name type="common">Chinese yew</name>
    <name type="synonym">Taxus wallichiana var. chinensis</name>
    <dbReference type="NCBI Taxonomy" id="29808"/>
    <lineage>
        <taxon>Eukaryota</taxon>
        <taxon>Viridiplantae</taxon>
        <taxon>Streptophyta</taxon>
        <taxon>Embryophyta</taxon>
        <taxon>Tracheophyta</taxon>
        <taxon>Spermatophyta</taxon>
        <taxon>Pinopsida</taxon>
        <taxon>Pinidae</taxon>
        <taxon>Conifers II</taxon>
        <taxon>Cupressales</taxon>
        <taxon>Taxaceae</taxon>
        <taxon>Taxus</taxon>
    </lineage>
</organism>
<dbReference type="AlphaFoldDB" id="A0AA38FKQ0"/>